<accession>A0A1W2H8E9</accession>
<gene>
    <name evidence="1" type="ORF">SAMN00777080_3576</name>
</gene>
<name>A0A1W2H8E9_9BACT</name>
<sequence>MKPSITPIAIGATYTEIIVDMRGSISPLKNK</sequence>
<protein>
    <submittedName>
        <fullName evidence="1">Uncharacterized protein</fullName>
    </submittedName>
</protein>
<dbReference type="EMBL" id="LT838813">
    <property type="protein sequence ID" value="SMD44938.1"/>
    <property type="molecule type" value="Genomic_DNA"/>
</dbReference>
<organism evidence="1 2">
    <name type="scientific">Aquiflexum balticum DSM 16537</name>
    <dbReference type="NCBI Taxonomy" id="758820"/>
    <lineage>
        <taxon>Bacteria</taxon>
        <taxon>Pseudomonadati</taxon>
        <taxon>Bacteroidota</taxon>
        <taxon>Cytophagia</taxon>
        <taxon>Cytophagales</taxon>
        <taxon>Cyclobacteriaceae</taxon>
        <taxon>Aquiflexum</taxon>
    </lineage>
</organism>
<reference evidence="2" key="1">
    <citation type="submission" date="2017-04" db="EMBL/GenBank/DDBJ databases">
        <authorList>
            <person name="Varghese N."/>
            <person name="Submissions S."/>
        </authorList>
    </citation>
    <scope>NUCLEOTIDE SEQUENCE [LARGE SCALE GENOMIC DNA]</scope>
    <source>
        <strain evidence="2">DSM 16537</strain>
    </source>
</reference>
<keyword evidence="2" id="KW-1185">Reference proteome</keyword>
<evidence type="ECO:0000313" key="1">
    <source>
        <dbReference type="EMBL" id="SMD44938.1"/>
    </source>
</evidence>
<dbReference type="AlphaFoldDB" id="A0A1W2H8E9"/>
<proteinExistence type="predicted"/>
<dbReference type="Proteomes" id="UP000192333">
    <property type="component" value="Chromosome I"/>
</dbReference>
<evidence type="ECO:0000313" key="2">
    <source>
        <dbReference type="Proteomes" id="UP000192333"/>
    </source>
</evidence>